<accession>Q65CD8</accession>
<keyword evidence="1" id="KW-0472">Membrane</keyword>
<organism evidence="3">
    <name type="scientific">Streptomyces kanamyceticus</name>
    <dbReference type="NCBI Taxonomy" id="1967"/>
    <lineage>
        <taxon>Bacteria</taxon>
        <taxon>Bacillati</taxon>
        <taxon>Actinomycetota</taxon>
        <taxon>Actinomycetes</taxon>
        <taxon>Kitasatosporales</taxon>
        <taxon>Streptomycetaceae</taxon>
        <taxon>Streptomyces</taxon>
    </lineage>
</organism>
<name>Q65CD8_STRKN</name>
<feature type="transmembrane region" description="Helical" evidence="1">
    <location>
        <begin position="61"/>
        <end position="83"/>
    </location>
</feature>
<feature type="domain" description="DUF6545" evidence="2">
    <location>
        <begin position="254"/>
        <end position="389"/>
    </location>
</feature>
<feature type="transmembrane region" description="Helical" evidence="1">
    <location>
        <begin position="191"/>
        <end position="212"/>
    </location>
</feature>
<dbReference type="InterPro" id="IPR046675">
    <property type="entry name" value="DUF6545"/>
</dbReference>
<dbReference type="EMBL" id="AJ582817">
    <property type="protein sequence ID" value="CAF60526.1"/>
    <property type="molecule type" value="Genomic_DNA"/>
</dbReference>
<gene>
    <name evidence="3" type="primary">kacN</name>
</gene>
<protein>
    <submittedName>
        <fullName evidence="3">Uncharacterized protein kacN</fullName>
    </submittedName>
</protein>
<keyword evidence="1" id="KW-1133">Transmembrane helix</keyword>
<reference evidence="3" key="1">
    <citation type="journal article" date="2004" name="Arch. Biochem. Biophys.">
        <title>A gene cluster for biosynthesis of kanamycin from Streptomyces kanamyceticus: comparison with gentamicin biosynthetic gene cluster.</title>
        <authorList>
            <person name="Kharel M.K."/>
            <person name="Subba B."/>
            <person name="Basnet D.B."/>
            <person name="Woo J.S."/>
            <person name="Lee H.C."/>
            <person name="Liou K."/>
            <person name="Sohng J.K."/>
        </authorList>
    </citation>
    <scope>NUCLEOTIDE SEQUENCE</scope>
    <source>
        <strain evidence="3">ATCC12853</strain>
    </source>
</reference>
<evidence type="ECO:0000313" key="3">
    <source>
        <dbReference type="EMBL" id="CAF60526.1"/>
    </source>
</evidence>
<dbReference type="AlphaFoldDB" id="Q65CD8"/>
<feature type="transmembrane region" description="Helical" evidence="1">
    <location>
        <begin position="120"/>
        <end position="139"/>
    </location>
</feature>
<feature type="transmembrane region" description="Helical" evidence="1">
    <location>
        <begin position="95"/>
        <end position="113"/>
    </location>
</feature>
<dbReference type="Pfam" id="PF20182">
    <property type="entry name" value="DUF6545"/>
    <property type="match status" value="1"/>
</dbReference>
<feature type="transmembrane region" description="Helical" evidence="1">
    <location>
        <begin position="224"/>
        <end position="245"/>
    </location>
</feature>
<dbReference type="InterPro" id="IPR050039">
    <property type="entry name" value="MAB_1171c-like"/>
</dbReference>
<sequence length="413" mass="44592">MNGTRTTCFTTSARHSAWERPVGADLAHTATVAQYVSAAAMGAVVLLRAPAAARSPAQRGLWLAVATAAVAMALQLPVVIRAALDLTGSVHEVGLARNLFGVLSAGCVLYFVTAAAQHRWWRWGLVTSVALVVLALVLLDQVREQHDNPGGPSSLSAYWAILMGSHIVANTVCVHVCLWQGCRASAPSLRLSLWIFGAGTALVGIYWCVALGRLIIGEPPLRNLSLLMSLHGFLRAAALLVPLWGSMRSQPSQIRTLWVLWPLWRTLVQAVPHVALHRRRSRIVEVVWPRAPRRLAVYRRMIEIRDAILSLHGYVHPALPGAVKSRVEQLGLHGRSADAMTLACLLHVALRARRTGAAKDFDASLSHGWDSVNISGEESFLLELARAFRTPVARSLAGQLGGRTGGLTEVGDG</sequence>
<keyword evidence="1" id="KW-0812">Transmembrane</keyword>
<evidence type="ECO:0000256" key="1">
    <source>
        <dbReference type="SAM" id="Phobius"/>
    </source>
</evidence>
<evidence type="ECO:0000259" key="2">
    <source>
        <dbReference type="Pfam" id="PF20182"/>
    </source>
</evidence>
<dbReference type="NCBIfam" id="NF042915">
    <property type="entry name" value="MAB_1171c_fam"/>
    <property type="match status" value="1"/>
</dbReference>
<feature type="transmembrane region" description="Helical" evidence="1">
    <location>
        <begin position="159"/>
        <end position="179"/>
    </location>
</feature>
<proteinExistence type="predicted"/>